<evidence type="ECO:0000259" key="1">
    <source>
        <dbReference type="Pfam" id="PF01909"/>
    </source>
</evidence>
<dbReference type="CDD" id="cd05403">
    <property type="entry name" value="NT_KNTase_like"/>
    <property type="match status" value="1"/>
</dbReference>
<comment type="caution">
    <text evidence="2">The sequence shown here is derived from an EMBL/GenBank/DDBJ whole genome shotgun (WGS) entry which is preliminary data.</text>
</comment>
<gene>
    <name evidence="2" type="ORF">ACE5LO_16605</name>
</gene>
<dbReference type="PANTHER" id="PTHR33933:SF3">
    <property type="entry name" value="PROTEIN ADENYLYLTRANSFERASE MJ0604-RELATED"/>
    <property type="match status" value="1"/>
</dbReference>
<accession>A0ABV5C3K3</accession>
<feature type="domain" description="Polymerase nucleotidyl transferase" evidence="1">
    <location>
        <begin position="21"/>
        <end position="82"/>
    </location>
</feature>
<reference evidence="2 3" key="1">
    <citation type="submission" date="2024-09" db="EMBL/GenBank/DDBJ databases">
        <title>Paenibacillus zeirhizospherea sp. nov., isolated from surface of the maize (Zea mays) roots in a horticulture field, Hungary.</title>
        <authorList>
            <person name="Marton D."/>
            <person name="Farkas M."/>
            <person name="Bedics A."/>
            <person name="Toth E."/>
            <person name="Tancsics A."/>
            <person name="Boka K."/>
            <person name="Marati G."/>
            <person name="Kriszt B."/>
            <person name="Cserhati M."/>
        </authorList>
    </citation>
    <scope>NUCLEOTIDE SEQUENCE [LARGE SCALE GENOMIC DNA]</scope>
    <source>
        <strain evidence="2 3">JCM 18446</strain>
    </source>
</reference>
<evidence type="ECO:0000313" key="2">
    <source>
        <dbReference type="EMBL" id="MFB5762011.1"/>
    </source>
</evidence>
<organism evidence="2 3">
    <name type="scientific">Paenibacillus medicaginis</name>
    <dbReference type="NCBI Taxonomy" id="1470560"/>
    <lineage>
        <taxon>Bacteria</taxon>
        <taxon>Bacillati</taxon>
        <taxon>Bacillota</taxon>
        <taxon>Bacilli</taxon>
        <taxon>Bacillales</taxon>
        <taxon>Paenibacillaceae</taxon>
        <taxon>Paenibacillus</taxon>
    </lineage>
</organism>
<protein>
    <submittedName>
        <fullName evidence="2">Nucleotidyltransferase domain-containing protein</fullName>
    </submittedName>
</protein>
<dbReference type="EMBL" id="JBHIRY010000016">
    <property type="protein sequence ID" value="MFB5762011.1"/>
    <property type="molecule type" value="Genomic_DNA"/>
</dbReference>
<dbReference type="InterPro" id="IPR043519">
    <property type="entry name" value="NT_sf"/>
</dbReference>
<dbReference type="SUPFAM" id="SSF81301">
    <property type="entry name" value="Nucleotidyltransferase"/>
    <property type="match status" value="1"/>
</dbReference>
<sequence>MNKKKLGEIKTLTESDKLVIQKMVDTLSKKTVVDQVILFGSKARGDHTEGSDTDILFVLDHPDSRQTFSLVSEAQFEALVQVDAPVMSIAFTKSKWNSDDVPGSLKANILKDGVEIYPGMDLPVNTRGNR</sequence>
<name>A0ABV5C3K3_9BACL</name>
<proteinExistence type="predicted"/>
<dbReference type="Gene3D" id="3.30.460.10">
    <property type="entry name" value="Beta Polymerase, domain 2"/>
    <property type="match status" value="1"/>
</dbReference>
<dbReference type="RefSeq" id="WP_375521128.1">
    <property type="nucleotide sequence ID" value="NZ_JBHIRY010000016.1"/>
</dbReference>
<dbReference type="PANTHER" id="PTHR33933">
    <property type="entry name" value="NUCLEOTIDYLTRANSFERASE"/>
    <property type="match status" value="1"/>
</dbReference>
<dbReference type="InterPro" id="IPR002934">
    <property type="entry name" value="Polymerase_NTP_transf_dom"/>
</dbReference>
<dbReference type="InterPro" id="IPR052548">
    <property type="entry name" value="Type_VII_TA_antitoxin"/>
</dbReference>
<keyword evidence="3" id="KW-1185">Reference proteome</keyword>
<dbReference type="Proteomes" id="UP001580430">
    <property type="component" value="Unassembled WGS sequence"/>
</dbReference>
<evidence type="ECO:0000313" key="3">
    <source>
        <dbReference type="Proteomes" id="UP001580430"/>
    </source>
</evidence>
<dbReference type="Pfam" id="PF01909">
    <property type="entry name" value="NTP_transf_2"/>
    <property type="match status" value="1"/>
</dbReference>